<dbReference type="Proteomes" id="UP001501822">
    <property type="component" value="Unassembled WGS sequence"/>
</dbReference>
<keyword evidence="4" id="KW-1185">Reference proteome</keyword>
<sequence length="207" mass="22455">MRYPNQRVIAVVLGGLLAAVTMAGPARADAHPRVPRPMMGSSSTVTPGRAEAAPMIPTRRSVAIARARTWLTAWHGGPVPYSQSRYLAGWRTDCSGYVSMAWNLQTAGGAPLNYNTDSMLRGGPGYPGPVVHPIGWGDLRAGDAIGFLGAGSAGDAGHVMLFERWADPAHTTYWVYEQAGDGGTHHRTHRVSYNHYRPYRYNRILEG</sequence>
<feature type="chain" id="PRO_5046809886" description="NlpC/P60 domain-containing protein" evidence="2">
    <location>
        <begin position="29"/>
        <end position="207"/>
    </location>
</feature>
<protein>
    <recommendedName>
        <fullName evidence="5">NlpC/P60 domain-containing protein</fullName>
    </recommendedName>
</protein>
<evidence type="ECO:0000256" key="1">
    <source>
        <dbReference type="SAM" id="MobiDB-lite"/>
    </source>
</evidence>
<evidence type="ECO:0008006" key="5">
    <source>
        <dbReference type="Google" id="ProtNLM"/>
    </source>
</evidence>
<keyword evidence="2" id="KW-0732">Signal</keyword>
<feature type="region of interest" description="Disordered" evidence="1">
    <location>
        <begin position="28"/>
        <end position="49"/>
    </location>
</feature>
<reference evidence="4" key="1">
    <citation type="journal article" date="2019" name="Int. J. Syst. Evol. Microbiol.">
        <title>The Global Catalogue of Microorganisms (GCM) 10K type strain sequencing project: providing services to taxonomists for standard genome sequencing and annotation.</title>
        <authorList>
            <consortium name="The Broad Institute Genomics Platform"/>
            <consortium name="The Broad Institute Genome Sequencing Center for Infectious Disease"/>
            <person name="Wu L."/>
            <person name="Ma J."/>
        </authorList>
    </citation>
    <scope>NUCLEOTIDE SEQUENCE [LARGE SCALE GENOMIC DNA]</scope>
    <source>
        <strain evidence="4">JCM 3146</strain>
    </source>
</reference>
<proteinExistence type="predicted"/>
<comment type="caution">
    <text evidence="3">The sequence shown here is derived from an EMBL/GenBank/DDBJ whole genome shotgun (WGS) entry which is preliminary data.</text>
</comment>
<evidence type="ECO:0000313" key="4">
    <source>
        <dbReference type="Proteomes" id="UP001501822"/>
    </source>
</evidence>
<organism evidence="3 4">
    <name type="scientific">Actinoallomurus spadix</name>
    <dbReference type="NCBI Taxonomy" id="79912"/>
    <lineage>
        <taxon>Bacteria</taxon>
        <taxon>Bacillati</taxon>
        <taxon>Actinomycetota</taxon>
        <taxon>Actinomycetes</taxon>
        <taxon>Streptosporangiales</taxon>
        <taxon>Thermomonosporaceae</taxon>
        <taxon>Actinoallomurus</taxon>
    </lineage>
</organism>
<dbReference type="Gene3D" id="3.90.1720.10">
    <property type="entry name" value="endopeptidase domain like (from Nostoc punctiforme)"/>
    <property type="match status" value="1"/>
</dbReference>
<dbReference type="EMBL" id="BAAABM010000029">
    <property type="protein sequence ID" value="GAA0342553.1"/>
    <property type="molecule type" value="Genomic_DNA"/>
</dbReference>
<gene>
    <name evidence="3" type="ORF">GCM10010151_35170</name>
</gene>
<accession>A0ABP3GGI2</accession>
<evidence type="ECO:0000256" key="2">
    <source>
        <dbReference type="SAM" id="SignalP"/>
    </source>
</evidence>
<evidence type="ECO:0000313" key="3">
    <source>
        <dbReference type="EMBL" id="GAA0342553.1"/>
    </source>
</evidence>
<dbReference type="RefSeq" id="WP_252798737.1">
    <property type="nucleotide sequence ID" value="NZ_BAAABM010000029.1"/>
</dbReference>
<feature type="signal peptide" evidence="2">
    <location>
        <begin position="1"/>
        <end position="28"/>
    </location>
</feature>
<name>A0ABP3GGI2_9ACTN</name>